<dbReference type="Proteomes" id="UP000663852">
    <property type="component" value="Unassembled WGS sequence"/>
</dbReference>
<name>A0A813VW92_ADIRI</name>
<dbReference type="AlphaFoldDB" id="A0A813VW92"/>
<dbReference type="GO" id="GO:0003676">
    <property type="term" value="F:nucleic acid binding"/>
    <property type="evidence" value="ECO:0007669"/>
    <property type="project" value="InterPro"/>
</dbReference>
<keyword evidence="3" id="KW-1185">Reference proteome</keyword>
<evidence type="ECO:0008006" key="4">
    <source>
        <dbReference type="Google" id="ProtNLM"/>
    </source>
</evidence>
<evidence type="ECO:0000313" key="1">
    <source>
        <dbReference type="EMBL" id="CAF0849042.1"/>
    </source>
</evidence>
<dbReference type="Proteomes" id="UP000663828">
    <property type="component" value="Unassembled WGS sequence"/>
</dbReference>
<dbReference type="PANTHER" id="PTHR46068:SF1">
    <property type="entry name" value="TRANSPOSASE IS30-LIKE HTH DOMAIN-CONTAINING PROTEIN"/>
    <property type="match status" value="1"/>
</dbReference>
<dbReference type="PANTHER" id="PTHR46068">
    <property type="entry name" value="PROTEIN CBG27172"/>
    <property type="match status" value="1"/>
</dbReference>
<dbReference type="OrthoDB" id="9981685at2759"/>
<evidence type="ECO:0000313" key="2">
    <source>
        <dbReference type="EMBL" id="CAF1428330.1"/>
    </source>
</evidence>
<dbReference type="Gene3D" id="3.30.420.10">
    <property type="entry name" value="Ribonuclease H-like superfamily/Ribonuclease H"/>
    <property type="match status" value="1"/>
</dbReference>
<dbReference type="EMBL" id="CAJNOJ010000387">
    <property type="protein sequence ID" value="CAF1428330.1"/>
    <property type="molecule type" value="Genomic_DNA"/>
</dbReference>
<dbReference type="EMBL" id="CAJNOR010000231">
    <property type="protein sequence ID" value="CAF0849042.1"/>
    <property type="molecule type" value="Genomic_DNA"/>
</dbReference>
<evidence type="ECO:0000313" key="3">
    <source>
        <dbReference type="Proteomes" id="UP000663828"/>
    </source>
</evidence>
<dbReference type="InterPro" id="IPR036397">
    <property type="entry name" value="RNaseH_sf"/>
</dbReference>
<comment type="caution">
    <text evidence="1">The sequence shown here is derived from an EMBL/GenBank/DDBJ whole genome shotgun (WGS) entry which is preliminary data.</text>
</comment>
<accession>A0A813VW92</accession>
<sequence length="294" mass="34577">MKSKDLQQVVFRKYEDGDSPTKIFRDLNGSLGLAIIKRWRKMIRETGSIQLLKPPGGPRFARTMVSVRSLTKDYPISKSSVHRILREDLKLHAYKMTVEPKITEEPKTKRKKFVNWVGNNFRKEDTMRILFSDEKMFDLDAIYNSQNQRIWVASRDEADEKGGIKMKQKFSQKFMVWLGVCSEGMIPLVIFDQGTMDHARYIQKVLPIAFKYGNKTFGEYWTFQQDGAKPHIHQLTQKWCQDKFPSFIDKDHWPPNSPDLNPLDYCIWDEFAQYLSWEKVISKPTLIDELKRAV</sequence>
<reference evidence="1" key="1">
    <citation type="submission" date="2021-02" db="EMBL/GenBank/DDBJ databases">
        <authorList>
            <person name="Nowell W R."/>
        </authorList>
    </citation>
    <scope>NUCLEOTIDE SEQUENCE</scope>
</reference>
<proteinExistence type="predicted"/>
<protein>
    <recommendedName>
        <fullName evidence="4">Transposase</fullName>
    </recommendedName>
</protein>
<gene>
    <name evidence="2" type="ORF">EDS130_LOCUS38024</name>
    <name evidence="1" type="ORF">XAT740_LOCUS5380</name>
</gene>
<organism evidence="1 3">
    <name type="scientific">Adineta ricciae</name>
    <name type="common">Rotifer</name>
    <dbReference type="NCBI Taxonomy" id="249248"/>
    <lineage>
        <taxon>Eukaryota</taxon>
        <taxon>Metazoa</taxon>
        <taxon>Spiralia</taxon>
        <taxon>Gnathifera</taxon>
        <taxon>Rotifera</taxon>
        <taxon>Eurotatoria</taxon>
        <taxon>Bdelloidea</taxon>
        <taxon>Adinetida</taxon>
        <taxon>Adinetidae</taxon>
        <taxon>Adineta</taxon>
    </lineage>
</organism>